<evidence type="ECO:0000313" key="2">
    <source>
        <dbReference type="EMBL" id="KAK7696331.1"/>
    </source>
</evidence>
<feature type="compositionally biased region" description="Acidic residues" evidence="1">
    <location>
        <begin position="111"/>
        <end position="132"/>
    </location>
</feature>
<dbReference type="AlphaFoldDB" id="A0AAW0H0L8"/>
<dbReference type="EMBL" id="JASBNA010000001">
    <property type="protein sequence ID" value="KAK7696331.1"/>
    <property type="molecule type" value="Genomic_DNA"/>
</dbReference>
<accession>A0AAW0H0L8</accession>
<proteinExistence type="predicted"/>
<reference evidence="2 3" key="1">
    <citation type="submission" date="2022-09" db="EMBL/GenBank/DDBJ databases">
        <authorList>
            <person name="Palmer J.M."/>
        </authorList>
    </citation>
    <scope>NUCLEOTIDE SEQUENCE [LARGE SCALE GENOMIC DNA]</scope>
    <source>
        <strain evidence="2 3">DSM 7382</strain>
    </source>
</reference>
<evidence type="ECO:0000256" key="1">
    <source>
        <dbReference type="SAM" id="MobiDB-lite"/>
    </source>
</evidence>
<keyword evidence="3" id="KW-1185">Reference proteome</keyword>
<sequence>MNQQVLHHQQQVLQHLGVLIEFLMRDENATTRQCLEFAYRLRLCIESDMLWEEFERLISRAQRDWPVLLRPLSTGSNYSSISDILYDPTYVVACRREAEAVTGNGDRNNEDIEEGSEDNDDLPELVSPDSEE</sequence>
<dbReference type="Proteomes" id="UP001385951">
    <property type="component" value="Unassembled WGS sequence"/>
</dbReference>
<organism evidence="2 3">
    <name type="scientific">Cerrena zonata</name>
    <dbReference type="NCBI Taxonomy" id="2478898"/>
    <lineage>
        <taxon>Eukaryota</taxon>
        <taxon>Fungi</taxon>
        <taxon>Dikarya</taxon>
        <taxon>Basidiomycota</taxon>
        <taxon>Agaricomycotina</taxon>
        <taxon>Agaricomycetes</taxon>
        <taxon>Polyporales</taxon>
        <taxon>Cerrenaceae</taxon>
        <taxon>Cerrena</taxon>
    </lineage>
</organism>
<evidence type="ECO:0000313" key="3">
    <source>
        <dbReference type="Proteomes" id="UP001385951"/>
    </source>
</evidence>
<feature type="region of interest" description="Disordered" evidence="1">
    <location>
        <begin position="102"/>
        <end position="132"/>
    </location>
</feature>
<gene>
    <name evidence="2" type="ORF">QCA50_000985</name>
</gene>
<protein>
    <submittedName>
        <fullName evidence="2">Uncharacterized protein</fullName>
    </submittedName>
</protein>
<comment type="caution">
    <text evidence="2">The sequence shown here is derived from an EMBL/GenBank/DDBJ whole genome shotgun (WGS) entry which is preliminary data.</text>
</comment>
<name>A0AAW0H0L8_9APHY</name>